<gene>
    <name evidence="1" type="ORF">FHS18_002754</name>
</gene>
<keyword evidence="2" id="KW-1185">Reference proteome</keyword>
<dbReference type="Proteomes" id="UP000570361">
    <property type="component" value="Unassembled WGS sequence"/>
</dbReference>
<proteinExistence type="predicted"/>
<dbReference type="EMBL" id="JACHXK010000005">
    <property type="protein sequence ID" value="MBB3110687.1"/>
    <property type="molecule type" value="Genomic_DNA"/>
</dbReference>
<evidence type="ECO:0000313" key="1">
    <source>
        <dbReference type="EMBL" id="MBB3110687.1"/>
    </source>
</evidence>
<reference evidence="1 2" key="1">
    <citation type="submission" date="2020-08" db="EMBL/GenBank/DDBJ databases">
        <title>Genomic Encyclopedia of Type Strains, Phase III (KMG-III): the genomes of soil and plant-associated and newly described type strains.</title>
        <authorList>
            <person name="Whitman W."/>
        </authorList>
    </citation>
    <scope>NUCLEOTIDE SEQUENCE [LARGE SCALE GENOMIC DNA]</scope>
    <source>
        <strain evidence="1 2">CECT 5862</strain>
    </source>
</reference>
<protein>
    <submittedName>
        <fullName evidence="1">Uncharacterized protein</fullName>
    </submittedName>
</protein>
<accession>A0A7W5AY15</accession>
<comment type="caution">
    <text evidence="1">The sequence shown here is derived from an EMBL/GenBank/DDBJ whole genome shotgun (WGS) entry which is preliminary data.</text>
</comment>
<dbReference type="Pfam" id="PF26344">
    <property type="entry name" value="YuzC"/>
    <property type="match status" value="1"/>
</dbReference>
<name>A0A7W5AY15_9BACL</name>
<organism evidence="1 2">
    <name type="scientific">Paenibacillus phyllosphaerae</name>
    <dbReference type="NCBI Taxonomy" id="274593"/>
    <lineage>
        <taxon>Bacteria</taxon>
        <taxon>Bacillati</taxon>
        <taxon>Bacillota</taxon>
        <taxon>Bacilli</taxon>
        <taxon>Bacillales</taxon>
        <taxon>Paenibacillaceae</taxon>
        <taxon>Paenibacillus</taxon>
    </lineage>
</organism>
<dbReference type="AlphaFoldDB" id="A0A7W5AY15"/>
<evidence type="ECO:0000313" key="2">
    <source>
        <dbReference type="Proteomes" id="UP000570361"/>
    </source>
</evidence>
<dbReference type="InterPro" id="IPR058870">
    <property type="entry name" value="YuzC"/>
</dbReference>
<sequence length="121" mass="13840">MNDYRLPYCYPYPTYPYYYAQPVHADYRELPPVDTKIFEKSVHSFPRLMQDGTKLLQKLGEPAFAYQLMVASQASQQDKVNAMLHTVGTSQPIKTHYTPSGVTFTLESDGCALHMALRWGD</sequence>
<dbReference type="RefSeq" id="WP_183600587.1">
    <property type="nucleotide sequence ID" value="NZ_JACHXK010000005.1"/>
</dbReference>